<evidence type="ECO:0000313" key="2">
    <source>
        <dbReference type="EMBL" id="CAG8579992.1"/>
    </source>
</evidence>
<gene>
    <name evidence="2" type="ORF">AMORRO_LOCUS6865</name>
</gene>
<feature type="compositionally biased region" description="Basic and acidic residues" evidence="1">
    <location>
        <begin position="259"/>
        <end position="272"/>
    </location>
</feature>
<keyword evidence="3" id="KW-1185">Reference proteome</keyword>
<comment type="caution">
    <text evidence="2">The sequence shown here is derived from an EMBL/GenBank/DDBJ whole genome shotgun (WGS) entry which is preliminary data.</text>
</comment>
<organism evidence="2 3">
    <name type="scientific">Acaulospora morrowiae</name>
    <dbReference type="NCBI Taxonomy" id="94023"/>
    <lineage>
        <taxon>Eukaryota</taxon>
        <taxon>Fungi</taxon>
        <taxon>Fungi incertae sedis</taxon>
        <taxon>Mucoromycota</taxon>
        <taxon>Glomeromycotina</taxon>
        <taxon>Glomeromycetes</taxon>
        <taxon>Diversisporales</taxon>
        <taxon>Acaulosporaceae</taxon>
        <taxon>Acaulospora</taxon>
    </lineage>
</organism>
<protein>
    <submittedName>
        <fullName evidence="2">13413_t:CDS:1</fullName>
    </submittedName>
</protein>
<dbReference type="EMBL" id="CAJVPV010004835">
    <property type="protein sequence ID" value="CAG8579992.1"/>
    <property type="molecule type" value="Genomic_DNA"/>
</dbReference>
<evidence type="ECO:0000256" key="1">
    <source>
        <dbReference type="SAM" id="MobiDB-lite"/>
    </source>
</evidence>
<feature type="non-terminal residue" evidence="2">
    <location>
        <position position="1"/>
    </location>
</feature>
<sequence>SRKSISLGTGLHRVRWHRESVKDIAATTISRVEVIKQAKALKIHKLRCPSSISFHRYTSQSRESISLGAGLYRPQDTKVTVSLDKRAIARLPSTILNFLAFASSCDTSITNHCMKEKDFIAPKDRSHDDYVTSRPMKEWHNIDSYVTKLLENNPGLSENDCFAVCCRSLSSLSNQVSDWPNSVSKYASALLSKWKGSEKQHWLELAKKVIQRKRDDEKISSNNAEIQQKKIIQHQRTVVSAINLVTEEIDELAPRKRQRGQEPRTPENKEGEPLNGMALRKTKKICYTEFSSPGSSDLEDVESTPCPTTRSVTRTLMVTPNKPIITKATYDEYSAHIICAFNTTIHLVKKTVGEQDYEKVKTILQMGNKLVMKDSIVEKLCKIFQSEYSEVESRIISETKIDDNRTTDEDRFTFFIRYALLDFVSKFKFLMPKVMDRDMLERSYIIEVLSPILLAFRKAFPDVKYMWVEKDVRSVKEANFMFMGNIGERKTDLLILRLSDAREFLNVEVSGPPYRSTKKHTVGDIKKLLVMAICSLCRLLSNNLDCNIEDAKNVKTYSIQVIGDRLTLFAVSLLDKRKYLAVELASCIIPFSFDAIACYMKIFNFFTVIRNEFVEQEILQRKIRSFIPTDNCSENLREWLHLPDDDISLVTEEDMDEIFL</sequence>
<feature type="region of interest" description="Disordered" evidence="1">
    <location>
        <begin position="253"/>
        <end position="274"/>
    </location>
</feature>
<proteinExistence type="predicted"/>
<dbReference type="AlphaFoldDB" id="A0A9N9G679"/>
<dbReference type="Proteomes" id="UP000789342">
    <property type="component" value="Unassembled WGS sequence"/>
</dbReference>
<dbReference type="OrthoDB" id="2404656at2759"/>
<reference evidence="2" key="1">
    <citation type="submission" date="2021-06" db="EMBL/GenBank/DDBJ databases">
        <authorList>
            <person name="Kallberg Y."/>
            <person name="Tangrot J."/>
            <person name="Rosling A."/>
        </authorList>
    </citation>
    <scope>NUCLEOTIDE SEQUENCE</scope>
    <source>
        <strain evidence="2">CL551</strain>
    </source>
</reference>
<name>A0A9N9G679_9GLOM</name>
<accession>A0A9N9G679</accession>
<evidence type="ECO:0000313" key="3">
    <source>
        <dbReference type="Proteomes" id="UP000789342"/>
    </source>
</evidence>